<keyword evidence="8" id="KW-1185">Reference proteome</keyword>
<sequence length="291" mass="31447">MSVPKDVGATSLIVAYARAQETRRPDAIFLDRWAEVAVRAATAQPEGPLPRMGFAREDDPSPFWRDFTTYLAMRTVFYDEHILKAYADGVRQVVLLAAGLDARACRLGLPPDTTVFEVDHADVLAFKEQILATVGEPTTCPRVVVAADLREDWLAKLTDAGFRPGLPAVFVAEGLLMYFTPEQSDDLLREITAASAPGSRFLSEYPARQPTEDFLLSRCADDIDRAAAAGLSALLKSGPAVEPSGWLTGYGWKPEVTDVASLVAELGRPVPAMVGDAPDAITVWLLAGSRG</sequence>
<dbReference type="EC" id="2.1.1.-" evidence="6"/>
<organism evidence="7 8">
    <name type="scientific">Catenuloplanes atrovinosus</name>
    <dbReference type="NCBI Taxonomy" id="137266"/>
    <lineage>
        <taxon>Bacteria</taxon>
        <taxon>Bacillati</taxon>
        <taxon>Actinomycetota</taxon>
        <taxon>Actinomycetes</taxon>
        <taxon>Micromonosporales</taxon>
        <taxon>Micromonosporaceae</taxon>
        <taxon>Catenuloplanes</taxon>
    </lineage>
</organism>
<evidence type="ECO:0000256" key="2">
    <source>
        <dbReference type="ARBA" id="ARBA00008138"/>
    </source>
</evidence>
<dbReference type="GO" id="GO:0032259">
    <property type="term" value="P:methylation"/>
    <property type="evidence" value="ECO:0007669"/>
    <property type="project" value="UniProtKB-KW"/>
</dbReference>
<evidence type="ECO:0000256" key="3">
    <source>
        <dbReference type="ARBA" id="ARBA00022603"/>
    </source>
</evidence>
<dbReference type="AlphaFoldDB" id="A0AAE3YPJ2"/>
<dbReference type="PANTHER" id="PTHR43619">
    <property type="entry name" value="S-ADENOSYL-L-METHIONINE-DEPENDENT METHYLTRANSFERASE YKTD-RELATED"/>
    <property type="match status" value="1"/>
</dbReference>
<keyword evidence="5 6" id="KW-0949">S-adenosyl-L-methionine</keyword>
<keyword evidence="4" id="KW-0808">Transferase</keyword>
<dbReference type="RefSeq" id="WP_310369521.1">
    <property type="nucleotide sequence ID" value="NZ_JAVDYB010000001.1"/>
</dbReference>
<name>A0AAE3YPJ2_9ACTN</name>
<keyword evidence="3 6" id="KW-0489">Methyltransferase</keyword>
<reference evidence="7" key="1">
    <citation type="submission" date="2023-07" db="EMBL/GenBank/DDBJ databases">
        <title>Sequencing the genomes of 1000 actinobacteria strains.</title>
        <authorList>
            <person name="Klenk H.-P."/>
        </authorList>
    </citation>
    <scope>NUCLEOTIDE SEQUENCE</scope>
    <source>
        <strain evidence="7">DSM 44707</strain>
    </source>
</reference>
<comment type="function">
    <text evidence="1 6">Exhibits S-adenosyl-L-methionine-dependent methyltransferase activity.</text>
</comment>
<evidence type="ECO:0000256" key="1">
    <source>
        <dbReference type="ARBA" id="ARBA00003907"/>
    </source>
</evidence>
<dbReference type="InterPro" id="IPR007213">
    <property type="entry name" value="Ppm1/Ppm2/Tcmp"/>
</dbReference>
<evidence type="ECO:0000313" key="8">
    <source>
        <dbReference type="Proteomes" id="UP001183643"/>
    </source>
</evidence>
<dbReference type="InterPro" id="IPR011610">
    <property type="entry name" value="SAM_mthyl_Trfase_ML2640-like"/>
</dbReference>
<evidence type="ECO:0000313" key="7">
    <source>
        <dbReference type="EMBL" id="MDR7277310.1"/>
    </source>
</evidence>
<accession>A0AAE3YPJ2</accession>
<comment type="caution">
    <text evidence="7">The sequence shown here is derived from an EMBL/GenBank/DDBJ whole genome shotgun (WGS) entry which is preliminary data.</text>
</comment>
<proteinExistence type="inferred from homology"/>
<dbReference type="GO" id="GO:0008168">
    <property type="term" value="F:methyltransferase activity"/>
    <property type="evidence" value="ECO:0007669"/>
    <property type="project" value="UniProtKB-UniRule"/>
</dbReference>
<dbReference type="Proteomes" id="UP001183643">
    <property type="component" value="Unassembled WGS sequence"/>
</dbReference>
<dbReference type="Pfam" id="PF04072">
    <property type="entry name" value="LCM"/>
    <property type="match status" value="1"/>
</dbReference>
<gene>
    <name evidence="7" type="ORF">J2S41_004088</name>
</gene>
<dbReference type="SUPFAM" id="SSF53335">
    <property type="entry name" value="S-adenosyl-L-methionine-dependent methyltransferases"/>
    <property type="match status" value="1"/>
</dbReference>
<dbReference type="NCBIfam" id="TIGR00027">
    <property type="entry name" value="mthyl_TIGR00027"/>
    <property type="match status" value="1"/>
</dbReference>
<dbReference type="Gene3D" id="3.40.50.150">
    <property type="entry name" value="Vaccinia Virus protein VP39"/>
    <property type="match status" value="1"/>
</dbReference>
<evidence type="ECO:0000256" key="6">
    <source>
        <dbReference type="RuleBase" id="RU362030"/>
    </source>
</evidence>
<dbReference type="PANTHER" id="PTHR43619:SF2">
    <property type="entry name" value="S-ADENOSYL-L-METHIONINE-DEPENDENT METHYLTRANSFERASES SUPERFAMILY PROTEIN"/>
    <property type="match status" value="1"/>
</dbReference>
<protein>
    <recommendedName>
        <fullName evidence="6">S-adenosyl-L-methionine-dependent methyltransferase</fullName>
        <ecNumber evidence="6">2.1.1.-</ecNumber>
    </recommendedName>
</protein>
<dbReference type="EMBL" id="JAVDYB010000001">
    <property type="protein sequence ID" value="MDR7277310.1"/>
    <property type="molecule type" value="Genomic_DNA"/>
</dbReference>
<dbReference type="InterPro" id="IPR029063">
    <property type="entry name" value="SAM-dependent_MTases_sf"/>
</dbReference>
<evidence type="ECO:0000256" key="4">
    <source>
        <dbReference type="ARBA" id="ARBA00022679"/>
    </source>
</evidence>
<comment type="similarity">
    <text evidence="2 6">Belongs to the UPF0677 family.</text>
</comment>
<evidence type="ECO:0000256" key="5">
    <source>
        <dbReference type="ARBA" id="ARBA00022691"/>
    </source>
</evidence>